<feature type="region of interest" description="Disordered" evidence="1">
    <location>
        <begin position="188"/>
        <end position="210"/>
    </location>
</feature>
<dbReference type="RefSeq" id="XP_019027827.1">
    <property type="nucleotide sequence ID" value="XM_019180198.1"/>
</dbReference>
<feature type="region of interest" description="Disordered" evidence="1">
    <location>
        <begin position="1"/>
        <end position="149"/>
    </location>
</feature>
<feature type="compositionally biased region" description="Polar residues" evidence="1">
    <location>
        <begin position="40"/>
        <end position="52"/>
    </location>
</feature>
<evidence type="ECO:0000313" key="2">
    <source>
        <dbReference type="EMBL" id="ODN74298.1"/>
    </source>
</evidence>
<dbReference type="Proteomes" id="UP000094819">
    <property type="component" value="Unassembled WGS sequence"/>
</dbReference>
<dbReference type="AlphaFoldDB" id="A0A1E3HD74"/>
<feature type="compositionally biased region" description="Basic and acidic residues" evidence="1">
    <location>
        <begin position="197"/>
        <end position="210"/>
    </location>
</feature>
<feature type="compositionally biased region" description="Polar residues" evidence="1">
    <location>
        <begin position="1"/>
        <end position="17"/>
    </location>
</feature>
<name>A0A1E3HD74_9TREE</name>
<dbReference type="EMBL" id="AWGH01000059">
    <property type="protein sequence ID" value="ODN74298.1"/>
    <property type="molecule type" value="Genomic_DNA"/>
</dbReference>
<organism evidence="2 3">
    <name type="scientific">Cryptococcus wingfieldii CBS 7118</name>
    <dbReference type="NCBI Taxonomy" id="1295528"/>
    <lineage>
        <taxon>Eukaryota</taxon>
        <taxon>Fungi</taxon>
        <taxon>Dikarya</taxon>
        <taxon>Basidiomycota</taxon>
        <taxon>Agaricomycotina</taxon>
        <taxon>Tremellomycetes</taxon>
        <taxon>Tremellales</taxon>
        <taxon>Cryptococcaceae</taxon>
        <taxon>Cryptococcus</taxon>
    </lineage>
</organism>
<gene>
    <name evidence="2" type="ORF">L198_08229</name>
</gene>
<reference evidence="2 3" key="1">
    <citation type="submission" date="2016-06" db="EMBL/GenBank/DDBJ databases">
        <title>Evolution of pathogenesis and genome organization in the Tremellales.</title>
        <authorList>
            <person name="Cuomo C."/>
            <person name="Litvintseva A."/>
            <person name="Heitman J."/>
            <person name="Chen Y."/>
            <person name="Sun S."/>
            <person name="Springer D."/>
            <person name="Dromer F."/>
            <person name="Young S."/>
            <person name="Zeng Q."/>
            <person name="Chapman S."/>
            <person name="Gujja S."/>
            <person name="Saif S."/>
            <person name="Birren B."/>
        </authorList>
    </citation>
    <scope>NUCLEOTIDE SEQUENCE [LARGE SCALE GENOMIC DNA]</scope>
    <source>
        <strain evidence="2 3">CBS 7118</strain>
    </source>
</reference>
<feature type="compositionally biased region" description="Acidic residues" evidence="1">
    <location>
        <begin position="89"/>
        <end position="99"/>
    </location>
</feature>
<accession>A0A1E3HD74</accession>
<protein>
    <submittedName>
        <fullName evidence="2">Uncharacterized protein</fullName>
    </submittedName>
</protein>
<proteinExistence type="predicted"/>
<sequence>MAPLARSTNAFPSTGTSVPDGGSKPGDRQRYHELDAFNAYNRSSPEEGTNNPGGDVHRVHNAGEEGNEAASKARVSLGIISGAAHQVGEDDDVGGESDNEAPQNEIHSWARRSAMSFRAPEFFPPSSPPDNQPPSPNDSDLLNDLDDASAMGTGWYEEFGVPPSSFNLNPVLESTMDAILERIFSGQDPLPFMESEGLSRMKEGSGDTRG</sequence>
<evidence type="ECO:0000313" key="3">
    <source>
        <dbReference type="Proteomes" id="UP000094819"/>
    </source>
</evidence>
<feature type="compositionally biased region" description="Basic and acidic residues" evidence="1">
    <location>
        <begin position="25"/>
        <end position="35"/>
    </location>
</feature>
<comment type="caution">
    <text evidence="2">The sequence shown here is derived from an EMBL/GenBank/DDBJ whole genome shotgun (WGS) entry which is preliminary data.</text>
</comment>
<feature type="compositionally biased region" description="Pro residues" evidence="1">
    <location>
        <begin position="122"/>
        <end position="136"/>
    </location>
</feature>
<dbReference type="GeneID" id="30197440"/>
<keyword evidence="3" id="KW-1185">Reference proteome</keyword>
<evidence type="ECO:0000256" key="1">
    <source>
        <dbReference type="SAM" id="MobiDB-lite"/>
    </source>
</evidence>